<proteinExistence type="predicted"/>
<sequence>MTTIKVTPEQLIAVSKKFELALQTVMQMNSKLSQHISFMGRFWEGITKEQFYYRFQTSQKNMNEFVTLTDSIAKELRHHADKFRLTDLLETGNIDASCLPPPPNSCSVPAPDTRNAFQKSADSLAELGQDFVVANSERYEKKFDSFWSFMDYMTYGIPKGMYQGYMERAAKQNDSWNDMLNFGTFGVTGMIQGAFNPTNAWSKEHWANMIGTAGLMIGSTSTKALIKPKNLLEGSVKYEGAKSTSNILKESEQRSSIIKSNDFNYAESGARNISPDQFFREEAIAEELYEKFRNLGN</sequence>
<protein>
    <submittedName>
        <fullName evidence="1">Protein of uncharacterized function DUF909</fullName>
    </submittedName>
</protein>
<evidence type="ECO:0000313" key="1">
    <source>
        <dbReference type="EMBL" id="SUA69630.1"/>
    </source>
</evidence>
<name>A0A378XZD5_PAEPO</name>
<dbReference type="Proteomes" id="UP000254400">
    <property type="component" value="Unassembled WGS sequence"/>
</dbReference>
<reference evidence="1 2" key="1">
    <citation type="submission" date="2018-06" db="EMBL/GenBank/DDBJ databases">
        <authorList>
            <consortium name="Pathogen Informatics"/>
            <person name="Doyle S."/>
        </authorList>
    </citation>
    <scope>NUCLEOTIDE SEQUENCE [LARGE SCALE GENOMIC DNA]</scope>
    <source>
        <strain evidence="1 2">NCTC10343</strain>
    </source>
</reference>
<dbReference type="Pfam" id="PF06013">
    <property type="entry name" value="WXG100"/>
    <property type="match status" value="1"/>
</dbReference>
<dbReference type="SUPFAM" id="SSF140453">
    <property type="entry name" value="EsxAB dimer-like"/>
    <property type="match status" value="1"/>
</dbReference>
<dbReference type="InterPro" id="IPR036689">
    <property type="entry name" value="ESAT-6-like_sf"/>
</dbReference>
<gene>
    <name evidence="1" type="primary">M1_1702_1</name>
    <name evidence="1" type="ORF">NCTC10343_02492</name>
</gene>
<dbReference type="AlphaFoldDB" id="A0A378XZD5"/>
<dbReference type="InterPro" id="IPR010310">
    <property type="entry name" value="T7SS_ESAT-6-like"/>
</dbReference>
<accession>A0A378XZD5</accession>
<dbReference type="NCBIfam" id="TIGR03930">
    <property type="entry name" value="WXG100_ESAT6"/>
    <property type="match status" value="1"/>
</dbReference>
<dbReference type="Gene3D" id="1.10.287.850">
    <property type="entry name" value="HP0062-like domain"/>
    <property type="match status" value="1"/>
</dbReference>
<dbReference type="EMBL" id="UGSC01000001">
    <property type="protein sequence ID" value="SUA69630.1"/>
    <property type="molecule type" value="Genomic_DNA"/>
</dbReference>
<organism evidence="1 2">
    <name type="scientific">Paenibacillus polymyxa</name>
    <name type="common">Bacillus polymyxa</name>
    <dbReference type="NCBI Taxonomy" id="1406"/>
    <lineage>
        <taxon>Bacteria</taxon>
        <taxon>Bacillati</taxon>
        <taxon>Bacillota</taxon>
        <taxon>Bacilli</taxon>
        <taxon>Bacillales</taxon>
        <taxon>Paenibacillaceae</taxon>
        <taxon>Paenibacillus</taxon>
    </lineage>
</organism>
<evidence type="ECO:0000313" key="2">
    <source>
        <dbReference type="Proteomes" id="UP000254400"/>
    </source>
</evidence>